<dbReference type="FunFam" id="2.60.40.60:FF:000112">
    <property type="entry name" value="neural-cadherin isoform X1"/>
    <property type="match status" value="1"/>
</dbReference>
<evidence type="ECO:0000256" key="1">
    <source>
        <dbReference type="ARBA" id="ARBA00004370"/>
    </source>
</evidence>
<evidence type="ECO:0000256" key="3">
    <source>
        <dbReference type="ARBA" id="ARBA00022837"/>
    </source>
</evidence>
<protein>
    <recommendedName>
        <fullName evidence="7">Cadherin domain-containing protein</fullName>
    </recommendedName>
</protein>
<name>A0A8J2RTD4_9CRUS</name>
<dbReference type="PANTHER" id="PTHR24027">
    <property type="entry name" value="CADHERIN-23"/>
    <property type="match status" value="1"/>
</dbReference>
<dbReference type="GO" id="GO:0045296">
    <property type="term" value="F:cadherin binding"/>
    <property type="evidence" value="ECO:0007669"/>
    <property type="project" value="TreeGrafter"/>
</dbReference>
<dbReference type="PANTHER" id="PTHR24027:SF438">
    <property type="entry name" value="CADHERIN 23"/>
    <property type="match status" value="1"/>
</dbReference>
<keyword evidence="3 5" id="KW-0106">Calcium</keyword>
<feature type="signal peptide" evidence="6">
    <location>
        <begin position="1"/>
        <end position="19"/>
    </location>
</feature>
<dbReference type="GO" id="GO:0016342">
    <property type="term" value="C:catenin complex"/>
    <property type="evidence" value="ECO:0007669"/>
    <property type="project" value="TreeGrafter"/>
</dbReference>
<dbReference type="OrthoDB" id="6370535at2759"/>
<dbReference type="GO" id="GO:0005509">
    <property type="term" value="F:calcium ion binding"/>
    <property type="evidence" value="ECO:0007669"/>
    <property type="project" value="UniProtKB-UniRule"/>
</dbReference>
<gene>
    <name evidence="8" type="ORF">DGAL_LOCUS11250</name>
</gene>
<keyword evidence="6" id="KW-0732">Signal</keyword>
<evidence type="ECO:0000256" key="6">
    <source>
        <dbReference type="SAM" id="SignalP"/>
    </source>
</evidence>
<dbReference type="InterPro" id="IPR015919">
    <property type="entry name" value="Cadherin-like_sf"/>
</dbReference>
<comment type="subcellular location">
    <subcellularLocation>
        <location evidence="1">Membrane</location>
    </subcellularLocation>
</comment>
<comment type="caution">
    <text evidence="8">The sequence shown here is derived from an EMBL/GenBank/DDBJ whole genome shotgun (WGS) entry which is preliminary data.</text>
</comment>
<dbReference type="AlphaFoldDB" id="A0A8J2RTD4"/>
<dbReference type="GO" id="GO:0031175">
    <property type="term" value="P:neuron projection development"/>
    <property type="evidence" value="ECO:0007669"/>
    <property type="project" value="TreeGrafter"/>
</dbReference>
<proteinExistence type="predicted"/>
<evidence type="ECO:0000313" key="8">
    <source>
        <dbReference type="EMBL" id="CAH0107911.1"/>
    </source>
</evidence>
<feature type="domain" description="Cadherin" evidence="7">
    <location>
        <begin position="258"/>
        <end position="347"/>
    </location>
</feature>
<keyword evidence="4" id="KW-0472">Membrane</keyword>
<keyword evidence="2" id="KW-0677">Repeat</keyword>
<feature type="domain" description="Cadherin" evidence="7">
    <location>
        <begin position="357"/>
        <end position="444"/>
    </location>
</feature>
<evidence type="ECO:0000256" key="5">
    <source>
        <dbReference type="PROSITE-ProRule" id="PRU00043"/>
    </source>
</evidence>
<dbReference type="Proteomes" id="UP000789390">
    <property type="component" value="Unassembled WGS sequence"/>
</dbReference>
<dbReference type="Gene3D" id="2.60.40.60">
    <property type="entry name" value="Cadherins"/>
    <property type="match status" value="3"/>
</dbReference>
<dbReference type="SMART" id="SM00112">
    <property type="entry name" value="CA"/>
    <property type="match status" value="3"/>
</dbReference>
<accession>A0A8J2RTD4</accession>
<dbReference type="CDD" id="cd11304">
    <property type="entry name" value="Cadherin_repeat"/>
    <property type="match status" value="2"/>
</dbReference>
<dbReference type="PRINTS" id="PR00205">
    <property type="entry name" value="CADHERIN"/>
</dbReference>
<dbReference type="EMBL" id="CAKKLH010000280">
    <property type="protein sequence ID" value="CAH0107911.1"/>
    <property type="molecule type" value="Genomic_DNA"/>
</dbReference>
<feature type="domain" description="Cadherin" evidence="7">
    <location>
        <begin position="146"/>
        <end position="257"/>
    </location>
</feature>
<sequence length="447" mass="49475">MGPWFKPLLLVVFITAVLGNLEKVTEANVVDGLQIIGGSAEFDATECQQLRDRLEILESTVKSIVIALASQKNEIIAPITAILEQNEALRDILSSSSIYEDIPENSTTHPVNFNSTIISNSETVHIDEENCLVNLKDNNDNAPFFPHGVYFGNVTENGTAGMVVMTMTAVNYDDPNEGSNAKLTYSIEKNVMDEKTGMPIFEIESETGVIKTAVPGLDREKTPNYSIQVVAMDGKGLKGTGTASIRVKDINDMPPKFTKSEWYTEVDETDGIALPDAPILTVTVHDEDETNKFHYKVIESSGFGADKFTMVRNNDGTGSLKVVQPLDYEDKLQKHGFRFMIQVNDKGEDNDNDNLETFRATDPDQGGKSKISFAIDRATDRRRQFAINQNGIVTIQRHLNRDDTPRHQVRILAIDDGVPPKTATATLTVIVKDINDNQAIKPSRNNR</sequence>
<evidence type="ECO:0000256" key="2">
    <source>
        <dbReference type="ARBA" id="ARBA00022737"/>
    </source>
</evidence>
<feature type="chain" id="PRO_5035176694" description="Cadherin domain-containing protein" evidence="6">
    <location>
        <begin position="20"/>
        <end position="447"/>
    </location>
</feature>
<evidence type="ECO:0000313" key="9">
    <source>
        <dbReference type="Proteomes" id="UP000789390"/>
    </source>
</evidence>
<dbReference type="SUPFAM" id="SSF49313">
    <property type="entry name" value="Cadherin-like"/>
    <property type="match status" value="3"/>
</dbReference>
<dbReference type="GO" id="GO:0016477">
    <property type="term" value="P:cell migration"/>
    <property type="evidence" value="ECO:0007669"/>
    <property type="project" value="TreeGrafter"/>
</dbReference>
<evidence type="ECO:0000256" key="4">
    <source>
        <dbReference type="ARBA" id="ARBA00023136"/>
    </source>
</evidence>
<dbReference type="InterPro" id="IPR039808">
    <property type="entry name" value="Cadherin"/>
</dbReference>
<dbReference type="PROSITE" id="PS50268">
    <property type="entry name" value="CADHERIN_2"/>
    <property type="match status" value="3"/>
</dbReference>
<reference evidence="8" key="1">
    <citation type="submission" date="2021-11" db="EMBL/GenBank/DDBJ databases">
        <authorList>
            <person name="Schell T."/>
        </authorList>
    </citation>
    <scope>NUCLEOTIDE SEQUENCE</scope>
    <source>
        <strain evidence="8">M5</strain>
    </source>
</reference>
<dbReference type="Pfam" id="PF00028">
    <property type="entry name" value="Cadherin"/>
    <property type="match status" value="2"/>
</dbReference>
<dbReference type="InterPro" id="IPR002126">
    <property type="entry name" value="Cadherin-like_dom"/>
</dbReference>
<evidence type="ECO:0000259" key="7">
    <source>
        <dbReference type="PROSITE" id="PS50268"/>
    </source>
</evidence>
<dbReference type="GO" id="GO:0007156">
    <property type="term" value="P:homophilic cell adhesion via plasma membrane adhesion molecules"/>
    <property type="evidence" value="ECO:0007669"/>
    <property type="project" value="InterPro"/>
</dbReference>
<organism evidence="8 9">
    <name type="scientific">Daphnia galeata</name>
    <dbReference type="NCBI Taxonomy" id="27404"/>
    <lineage>
        <taxon>Eukaryota</taxon>
        <taxon>Metazoa</taxon>
        <taxon>Ecdysozoa</taxon>
        <taxon>Arthropoda</taxon>
        <taxon>Crustacea</taxon>
        <taxon>Branchiopoda</taxon>
        <taxon>Diplostraca</taxon>
        <taxon>Cladocera</taxon>
        <taxon>Anomopoda</taxon>
        <taxon>Daphniidae</taxon>
        <taxon>Daphnia</taxon>
    </lineage>
</organism>
<dbReference type="GO" id="GO:0008013">
    <property type="term" value="F:beta-catenin binding"/>
    <property type="evidence" value="ECO:0007669"/>
    <property type="project" value="TreeGrafter"/>
</dbReference>
<keyword evidence="9" id="KW-1185">Reference proteome</keyword>